<evidence type="ECO:0000256" key="1">
    <source>
        <dbReference type="ARBA" id="ARBA00022889"/>
    </source>
</evidence>
<dbReference type="InterPro" id="IPR050525">
    <property type="entry name" value="ECM_Assembly_Org"/>
</dbReference>
<dbReference type="RefSeq" id="XP_013910810.1">
    <property type="nucleotide sequence ID" value="XM_014055335.1"/>
</dbReference>
<keyword evidence="4" id="KW-1185">Reference proteome</keyword>
<dbReference type="PROSITE" id="PS50234">
    <property type="entry name" value="VWFA"/>
    <property type="match status" value="2"/>
</dbReference>
<feature type="domain" description="VWFA" evidence="3">
    <location>
        <begin position="338"/>
        <end position="536"/>
    </location>
</feature>
<dbReference type="Pfam" id="PF01391">
    <property type="entry name" value="Collagen"/>
    <property type="match status" value="1"/>
</dbReference>
<dbReference type="PANTHER" id="PTHR24020">
    <property type="entry name" value="COLLAGEN ALPHA"/>
    <property type="match status" value="1"/>
</dbReference>
<keyword evidence="1" id="KW-0130">Cell adhesion</keyword>
<feature type="domain" description="VWFA" evidence="3">
    <location>
        <begin position="132"/>
        <end position="314"/>
    </location>
</feature>
<dbReference type="SMART" id="SM00327">
    <property type="entry name" value="VWA"/>
    <property type="match status" value="2"/>
</dbReference>
<dbReference type="KEGG" id="tsr:106540270"/>
<protein>
    <submittedName>
        <fullName evidence="5">Collagen alpha-5(VI) chain-like</fullName>
    </submittedName>
</protein>
<organism evidence="4 5">
    <name type="scientific">Thamnophis sirtalis</name>
    <dbReference type="NCBI Taxonomy" id="35019"/>
    <lineage>
        <taxon>Eukaryota</taxon>
        <taxon>Metazoa</taxon>
        <taxon>Chordata</taxon>
        <taxon>Craniata</taxon>
        <taxon>Vertebrata</taxon>
        <taxon>Euteleostomi</taxon>
        <taxon>Lepidosauria</taxon>
        <taxon>Squamata</taxon>
        <taxon>Bifurcata</taxon>
        <taxon>Unidentata</taxon>
        <taxon>Episquamata</taxon>
        <taxon>Toxicofera</taxon>
        <taxon>Serpentes</taxon>
        <taxon>Colubroidea</taxon>
        <taxon>Colubridae</taxon>
        <taxon>Natricinae</taxon>
        <taxon>Thamnophis</taxon>
    </lineage>
</organism>
<evidence type="ECO:0000313" key="4">
    <source>
        <dbReference type="Proteomes" id="UP000504617"/>
    </source>
</evidence>
<evidence type="ECO:0000256" key="2">
    <source>
        <dbReference type="SAM" id="MobiDB-lite"/>
    </source>
</evidence>
<dbReference type="Gene3D" id="3.40.50.410">
    <property type="entry name" value="von Willebrand factor, type A domain"/>
    <property type="match status" value="2"/>
</dbReference>
<dbReference type="InterPro" id="IPR008160">
    <property type="entry name" value="Collagen"/>
</dbReference>
<dbReference type="FunFam" id="3.40.50.410:FF:000016">
    <property type="entry name" value="Collagen type VI alpha 3 chain"/>
    <property type="match status" value="1"/>
</dbReference>
<dbReference type="OrthoDB" id="4473401at2759"/>
<gene>
    <name evidence="5" type="primary">LOC106540270</name>
</gene>
<dbReference type="InterPro" id="IPR002035">
    <property type="entry name" value="VWF_A"/>
</dbReference>
<dbReference type="FunFam" id="3.40.50.410:FF:000021">
    <property type="entry name" value="Collagen, type VI, alpha 3"/>
    <property type="match status" value="1"/>
</dbReference>
<dbReference type="GeneID" id="106540270"/>
<dbReference type="Pfam" id="PF00092">
    <property type="entry name" value="VWA"/>
    <property type="match status" value="2"/>
</dbReference>
<evidence type="ECO:0000313" key="5">
    <source>
        <dbReference type="RefSeq" id="XP_013910810.1"/>
    </source>
</evidence>
<accession>A0A6I9Y1Z7</accession>
<sequence length="609" mass="67911">MEFCSMALRKHFRDYPLNHAIMQGEEGTVGFGNIGRKGKKGIEGFPGDCGDQGKPGDMGNPGKPGLKGKRGRMGTLGLVGDDGEVGTPGYPGHLGPKGAKGQSYSSCELIEYVQKHSTCWTKIPKCPAYPTELVFALDVSQDTNSEIFKEMKKIVINIVNQTNIRESNCPVGARVAVVSYSSNTNYLIRFTDFQSKKLLLQELNRLSLQRTTNRRDIGGSMRFVARHLFKRTLQSNNVRKVAVFFSNGESDPPDSIGTAVLEFSALGIQPAVITFKNIPEIIQAFEMDNTGLFQVINLHQQSDLSALKKLHVCVICYDKCKPESCLITPPFKPEAYMDAAFILENSRKISTTGFEELKHFLSRALESFDISTNPKTSLIGDRIAVVSHAPLNFQFQKKKKLPVKVEFDLVTYENKTQMKRHIEKSFEKLNGEAALGHAINWTINHIFSEAPNKRGKKAIFIISVGETSPWDKEELSDAAVRAKCEGYVVVVLSIGPEYDYIELMELASLPLEHHIVQLGRIHKAELEYAVKFLKPLIHLLKSGMHSYPHPELKRICAKITHQKPSTPFDKTPPNNMDENGSAFPENLQSDSLFPEKIISNAHPSIMFGN</sequence>
<proteinExistence type="predicted"/>
<dbReference type="AlphaFoldDB" id="A0A6I9Y1Z7"/>
<evidence type="ECO:0000259" key="3">
    <source>
        <dbReference type="PROSITE" id="PS50234"/>
    </source>
</evidence>
<dbReference type="SUPFAM" id="SSF53300">
    <property type="entry name" value="vWA-like"/>
    <property type="match status" value="2"/>
</dbReference>
<reference evidence="5" key="1">
    <citation type="submission" date="2025-08" db="UniProtKB">
        <authorList>
            <consortium name="RefSeq"/>
        </authorList>
    </citation>
    <scope>IDENTIFICATION</scope>
    <source>
        <tissue evidence="5">Skeletal muscle</tissue>
    </source>
</reference>
<dbReference type="Proteomes" id="UP000504617">
    <property type="component" value="Unplaced"/>
</dbReference>
<dbReference type="InterPro" id="IPR036465">
    <property type="entry name" value="vWFA_dom_sf"/>
</dbReference>
<dbReference type="CDD" id="cd01450">
    <property type="entry name" value="vWFA_subfamily_ECM"/>
    <property type="match status" value="2"/>
</dbReference>
<name>A0A6I9Y1Z7_9SAUR</name>
<dbReference type="GO" id="GO:0007155">
    <property type="term" value="P:cell adhesion"/>
    <property type="evidence" value="ECO:0007669"/>
    <property type="project" value="UniProtKB-KW"/>
</dbReference>
<feature type="region of interest" description="Disordered" evidence="2">
    <location>
        <begin position="45"/>
        <end position="71"/>
    </location>
</feature>